<dbReference type="Pfam" id="PF05239">
    <property type="entry name" value="PRC"/>
    <property type="match status" value="2"/>
</dbReference>
<reference evidence="3 4" key="1">
    <citation type="journal article" date="2009" name="PLoS ONE">
        <title>Complete genome sequence of the aerobic CO-oxidizing thermophile Thermomicrobium roseum.</title>
        <authorList>
            <person name="Wu D."/>
            <person name="Raymond J."/>
            <person name="Wu M."/>
            <person name="Chatterji S."/>
            <person name="Ren Q."/>
            <person name="Graham J.E."/>
            <person name="Bryant D.A."/>
            <person name="Robb F."/>
            <person name="Colman A."/>
            <person name="Tallon L.J."/>
            <person name="Badger J.H."/>
            <person name="Madupu R."/>
            <person name="Ward N.L."/>
            <person name="Eisen J.A."/>
        </authorList>
    </citation>
    <scope>NUCLEOTIDE SEQUENCE [LARGE SCALE GENOMIC DNA]</scope>
    <source>
        <strain evidence="4">ATCC 27502 / DSM 5159 / P-2</strain>
    </source>
</reference>
<dbReference type="InterPro" id="IPR011033">
    <property type="entry name" value="PRC_barrel-like_sf"/>
</dbReference>
<feature type="domain" description="PRC-barrel" evidence="2">
    <location>
        <begin position="77"/>
        <end position="149"/>
    </location>
</feature>
<dbReference type="Proteomes" id="UP000000447">
    <property type="component" value="Chromosome"/>
</dbReference>
<evidence type="ECO:0000259" key="2">
    <source>
        <dbReference type="Pfam" id="PF05239"/>
    </source>
</evidence>
<dbReference type="Gene3D" id="2.30.30.240">
    <property type="entry name" value="PRC-barrel domain"/>
    <property type="match status" value="2"/>
</dbReference>
<feature type="region of interest" description="Disordered" evidence="1">
    <location>
        <begin position="148"/>
        <end position="168"/>
    </location>
</feature>
<dbReference type="HOGENOM" id="CLU_122412_0_0_0"/>
<evidence type="ECO:0000313" key="3">
    <source>
        <dbReference type="EMBL" id="ACM05848.1"/>
    </source>
</evidence>
<evidence type="ECO:0000256" key="1">
    <source>
        <dbReference type="SAM" id="MobiDB-lite"/>
    </source>
</evidence>
<dbReference type="STRING" id="309801.trd_1967"/>
<dbReference type="SUPFAM" id="SSF50346">
    <property type="entry name" value="PRC-barrel domain"/>
    <property type="match status" value="2"/>
</dbReference>
<dbReference type="AlphaFoldDB" id="B9L2S4"/>
<dbReference type="PANTHER" id="PTHR36740">
    <property type="entry name" value="PRC DOMAIN-CONTAINING PROTEIN"/>
    <property type="match status" value="1"/>
</dbReference>
<dbReference type="EMBL" id="CP001275">
    <property type="protein sequence ID" value="ACM05848.1"/>
    <property type="molecule type" value="Genomic_DNA"/>
</dbReference>
<dbReference type="eggNOG" id="COG1873">
    <property type="taxonomic scope" value="Bacteria"/>
</dbReference>
<dbReference type="KEGG" id="tro:trd_1967"/>
<feature type="compositionally biased region" description="Low complexity" evidence="1">
    <location>
        <begin position="156"/>
        <end position="168"/>
    </location>
</feature>
<keyword evidence="4" id="KW-1185">Reference proteome</keyword>
<dbReference type="PANTHER" id="PTHR36740:SF1">
    <property type="entry name" value="PRC-BARREL DOMAIN-CONTAINING PROTEIN"/>
    <property type="match status" value="1"/>
</dbReference>
<name>B9L2S4_THERP</name>
<organism evidence="3 4">
    <name type="scientific">Thermomicrobium roseum (strain ATCC 27502 / DSM 5159 / P-2)</name>
    <dbReference type="NCBI Taxonomy" id="309801"/>
    <lineage>
        <taxon>Bacteria</taxon>
        <taxon>Pseudomonadati</taxon>
        <taxon>Thermomicrobiota</taxon>
        <taxon>Thermomicrobia</taxon>
        <taxon>Thermomicrobiales</taxon>
        <taxon>Thermomicrobiaceae</taxon>
        <taxon>Thermomicrobium</taxon>
    </lineage>
</organism>
<evidence type="ECO:0000313" key="4">
    <source>
        <dbReference type="Proteomes" id="UP000000447"/>
    </source>
</evidence>
<gene>
    <name evidence="3" type="ordered locus">trd_1967</name>
</gene>
<feature type="domain" description="PRC-barrel" evidence="2">
    <location>
        <begin position="1"/>
        <end position="62"/>
    </location>
</feature>
<protein>
    <submittedName>
        <fullName evidence="3">PRC-barrel domain protein</fullName>
    </submittedName>
</protein>
<proteinExistence type="predicted"/>
<dbReference type="InterPro" id="IPR027275">
    <property type="entry name" value="PRC-brl_dom"/>
</dbReference>
<sequence length="168" mass="17902">MPVIAVESGERFGQVQDILIDPQERRIAIVRVRRGGPFRGDVSDVPFSDLHGIGRDAVMVPSSQVLRPATATTEHLRRIDDLVGSRVVTERGEAAGTVDDAEIDPQTGAVTHLLIAPPGISGLLGRRRTVSIDQVRTIGRDAVVLAAPPSEETQEARTANAAEAASDQ</sequence>
<accession>B9L2S4</accession>